<evidence type="ECO:0000256" key="1">
    <source>
        <dbReference type="SAM" id="MobiDB-lite"/>
    </source>
</evidence>
<dbReference type="Proteomes" id="UP001211006">
    <property type="component" value="Unassembled WGS sequence"/>
</dbReference>
<dbReference type="GO" id="GO:0003677">
    <property type="term" value="F:DNA binding"/>
    <property type="evidence" value="ECO:0007669"/>
    <property type="project" value="InterPro"/>
</dbReference>
<reference evidence="2" key="2">
    <citation type="submission" date="2023-01" db="EMBL/GenBank/DDBJ databases">
        <title>Human gut microbiome strain richness.</title>
        <authorList>
            <person name="Chen-Liaw A."/>
        </authorList>
    </citation>
    <scope>NUCLEOTIDE SEQUENCE</scope>
    <source>
        <strain evidence="2">2225st1_A6_2225SCRN_200828</strain>
    </source>
</reference>
<dbReference type="RefSeq" id="WP_081029182.1">
    <property type="nucleotide sequence ID" value="NZ_AP031431.1"/>
</dbReference>
<dbReference type="AlphaFoldDB" id="A0A174WP84"/>
<comment type="caution">
    <text evidence="3">The sequence shown here is derived from an EMBL/GenBank/DDBJ whole genome shotgun (WGS) entry which is preliminary data.</text>
</comment>
<gene>
    <name evidence="3" type="ORF">GKE97_27240</name>
    <name evidence="2" type="ORF">PND83_23905</name>
</gene>
<organism evidence="3 4">
    <name type="scientific">Flavonifractor plautii</name>
    <name type="common">Fusobacterium plautii</name>
    <dbReference type="NCBI Taxonomy" id="292800"/>
    <lineage>
        <taxon>Bacteria</taxon>
        <taxon>Bacillati</taxon>
        <taxon>Bacillota</taxon>
        <taxon>Clostridia</taxon>
        <taxon>Eubacteriales</taxon>
        <taxon>Oscillospiraceae</taxon>
        <taxon>Flavonifractor</taxon>
    </lineage>
</organism>
<dbReference type="SUPFAM" id="SSF46689">
    <property type="entry name" value="Homeodomain-like"/>
    <property type="match status" value="1"/>
</dbReference>
<dbReference type="EMBL" id="JAQLWO010000073">
    <property type="protein sequence ID" value="MDB7909020.1"/>
    <property type="molecule type" value="Genomic_DNA"/>
</dbReference>
<reference evidence="3 4" key="1">
    <citation type="journal article" date="2019" name="Nat. Med.">
        <title>A library of human gut bacterial isolates paired with longitudinal multiomics data enables mechanistic microbiome research.</title>
        <authorList>
            <person name="Poyet M."/>
            <person name="Groussin M."/>
            <person name="Gibbons S.M."/>
            <person name="Avila-Pacheco J."/>
            <person name="Jiang X."/>
            <person name="Kearney S.M."/>
            <person name="Perrotta A.R."/>
            <person name="Berdy B."/>
            <person name="Zhao S."/>
            <person name="Lieberman T.D."/>
            <person name="Swanson P.K."/>
            <person name="Smith M."/>
            <person name="Roesemann S."/>
            <person name="Alexander J.E."/>
            <person name="Rich S.A."/>
            <person name="Livny J."/>
            <person name="Vlamakis H."/>
            <person name="Clish C."/>
            <person name="Bullock K."/>
            <person name="Deik A."/>
            <person name="Scott J."/>
            <person name="Pierce K.A."/>
            <person name="Xavier R.J."/>
            <person name="Alm E.J."/>
        </authorList>
    </citation>
    <scope>NUCLEOTIDE SEQUENCE [LARGE SCALE GENOMIC DNA]</scope>
    <source>
        <strain evidence="3 4">BIOML-A2</strain>
    </source>
</reference>
<dbReference type="InterPro" id="IPR052057">
    <property type="entry name" value="IS150/IS1296_orfA-like"/>
</dbReference>
<sequence>MYPLYWTPSRGGIIMRYTYEYKRKCVELYREGKWPETPEGVSDKSFRDKVRLWVRAEDSRGPEALKHKNFNRNWTPEERLELVSQVMSGKSCVSVAIEAGIQDRLLYQWVQNYKTKGYNGLVEMKKGRPSKGVPQMKKEEARPLNESEREELIRLRAENEYIKAENEVIKKEIALREERHAAQLKARKQRSSKSCVKKDTN</sequence>
<dbReference type="PANTHER" id="PTHR33795:SF1">
    <property type="entry name" value="INSERTION ELEMENT IS150 PROTEIN INSJ"/>
    <property type="match status" value="1"/>
</dbReference>
<dbReference type="EMBL" id="WKPR01000092">
    <property type="protein sequence ID" value="MSB23130.1"/>
    <property type="molecule type" value="Genomic_DNA"/>
</dbReference>
<evidence type="ECO:0000313" key="4">
    <source>
        <dbReference type="Proteomes" id="UP000434475"/>
    </source>
</evidence>
<feature type="region of interest" description="Disordered" evidence="1">
    <location>
        <begin position="125"/>
        <end position="147"/>
    </location>
</feature>
<feature type="compositionally biased region" description="Basic and acidic residues" evidence="1">
    <location>
        <begin position="136"/>
        <end position="147"/>
    </location>
</feature>
<dbReference type="Gene3D" id="1.10.10.10">
    <property type="entry name" value="Winged helix-like DNA-binding domain superfamily/Winged helix DNA-binding domain"/>
    <property type="match status" value="1"/>
</dbReference>
<dbReference type="GO" id="GO:0006313">
    <property type="term" value="P:DNA transposition"/>
    <property type="evidence" value="ECO:0007669"/>
    <property type="project" value="InterPro"/>
</dbReference>
<dbReference type="PANTHER" id="PTHR33795">
    <property type="entry name" value="INSERTION ELEMENT IS150 PROTEIN INSJ"/>
    <property type="match status" value="1"/>
</dbReference>
<evidence type="ECO:0000313" key="3">
    <source>
        <dbReference type="EMBL" id="MSB23130.1"/>
    </source>
</evidence>
<dbReference type="InterPro" id="IPR009057">
    <property type="entry name" value="Homeodomain-like_sf"/>
</dbReference>
<proteinExistence type="predicted"/>
<dbReference type="Pfam" id="PF01527">
    <property type="entry name" value="HTH_Tnp_1"/>
    <property type="match status" value="1"/>
</dbReference>
<dbReference type="Proteomes" id="UP000434475">
    <property type="component" value="Unassembled WGS sequence"/>
</dbReference>
<feature type="region of interest" description="Disordered" evidence="1">
    <location>
        <begin position="182"/>
        <end position="201"/>
    </location>
</feature>
<accession>A0A174WP84</accession>
<protein>
    <submittedName>
        <fullName evidence="3">Helix-turn-helix domain-containing protein</fullName>
    </submittedName>
</protein>
<dbReference type="InterPro" id="IPR002514">
    <property type="entry name" value="Transposase_8"/>
</dbReference>
<dbReference type="GO" id="GO:0004803">
    <property type="term" value="F:transposase activity"/>
    <property type="evidence" value="ECO:0007669"/>
    <property type="project" value="InterPro"/>
</dbReference>
<evidence type="ECO:0000313" key="2">
    <source>
        <dbReference type="EMBL" id="MDB7909020.1"/>
    </source>
</evidence>
<dbReference type="InterPro" id="IPR036388">
    <property type="entry name" value="WH-like_DNA-bd_sf"/>
</dbReference>
<name>A0A174WP84_FLAPL</name>